<sequence length="91" mass="10089">MPLITFASNVLASRFPSNFNVQFTKLMAEILGKPESRILLLVTPNAQLSHGATEDPSCLIVEEITSVRKESKKPVISKEQPVLAKLRKQIT</sequence>
<dbReference type="Proteomes" id="UP000276991">
    <property type="component" value="Unassembled WGS sequence"/>
</dbReference>
<name>A0A498SE22_ACAVI</name>
<dbReference type="SUPFAM" id="SSF55331">
    <property type="entry name" value="Tautomerase/MIF"/>
    <property type="match status" value="1"/>
</dbReference>
<evidence type="ECO:0000256" key="1">
    <source>
        <dbReference type="ARBA" id="ARBA00005851"/>
    </source>
</evidence>
<accession>A0A498SE22</accession>
<dbReference type="Pfam" id="PF01187">
    <property type="entry name" value="MIF"/>
    <property type="match status" value="1"/>
</dbReference>
<dbReference type="InterPro" id="IPR001398">
    <property type="entry name" value="Macrophage_inhib_fac"/>
</dbReference>
<dbReference type="AlphaFoldDB" id="A0A498SE22"/>
<dbReference type="EMBL" id="UPTC01000335">
    <property type="protein sequence ID" value="VBB28054.1"/>
    <property type="molecule type" value="Genomic_DNA"/>
</dbReference>
<evidence type="ECO:0000313" key="3">
    <source>
        <dbReference type="Proteomes" id="UP000276991"/>
    </source>
</evidence>
<dbReference type="STRING" id="6277.A0A498SE22"/>
<dbReference type="InterPro" id="IPR014347">
    <property type="entry name" value="Tautomerase/MIF_sf"/>
</dbReference>
<evidence type="ECO:0000313" key="2">
    <source>
        <dbReference type="EMBL" id="VBB28054.1"/>
    </source>
</evidence>
<reference evidence="2 3" key="1">
    <citation type="submission" date="2018-08" db="EMBL/GenBank/DDBJ databases">
        <authorList>
            <person name="Laetsch R D."/>
            <person name="Stevens L."/>
            <person name="Kumar S."/>
            <person name="Blaxter L. M."/>
        </authorList>
    </citation>
    <scope>NUCLEOTIDE SEQUENCE [LARGE SCALE GENOMIC DNA]</scope>
</reference>
<gene>
    <name evidence="2" type="ORF">NAV_LOCUS2884</name>
</gene>
<keyword evidence="3" id="KW-1185">Reference proteome</keyword>
<organism evidence="2 3">
    <name type="scientific">Acanthocheilonema viteae</name>
    <name type="common">Filarial nematode worm</name>
    <name type="synonym">Dipetalonema viteae</name>
    <dbReference type="NCBI Taxonomy" id="6277"/>
    <lineage>
        <taxon>Eukaryota</taxon>
        <taxon>Metazoa</taxon>
        <taxon>Ecdysozoa</taxon>
        <taxon>Nematoda</taxon>
        <taxon>Chromadorea</taxon>
        <taxon>Rhabditida</taxon>
        <taxon>Spirurina</taxon>
        <taxon>Spiruromorpha</taxon>
        <taxon>Filarioidea</taxon>
        <taxon>Onchocercidae</taxon>
        <taxon>Acanthocheilonema</taxon>
    </lineage>
</organism>
<proteinExistence type="inferred from homology"/>
<comment type="similarity">
    <text evidence="1">Belongs to the MIF family.</text>
</comment>
<dbReference type="OrthoDB" id="255819at2759"/>
<dbReference type="Gene3D" id="3.30.429.10">
    <property type="entry name" value="Macrophage Migration Inhibitory Factor"/>
    <property type="match status" value="1"/>
</dbReference>
<protein>
    <submittedName>
        <fullName evidence="2">Uncharacterized protein</fullName>
    </submittedName>
</protein>